<dbReference type="Pfam" id="PF05076">
    <property type="entry name" value="SUFU"/>
    <property type="match status" value="1"/>
</dbReference>
<dbReference type="PANTHER" id="PTHR10928">
    <property type="entry name" value="SUPPRESSOR OF FUSED"/>
    <property type="match status" value="1"/>
</dbReference>
<dbReference type="AlphaFoldDB" id="A0A0M8ZXC6"/>
<dbReference type="STRING" id="166423.A0A0M8ZXC6"/>
<dbReference type="InterPro" id="IPR037181">
    <property type="entry name" value="SUFU_N"/>
</dbReference>
<accession>A0A0M8ZXC6</accession>
<keyword evidence="5" id="KW-1185">Reference proteome</keyword>
<evidence type="ECO:0000259" key="2">
    <source>
        <dbReference type="Pfam" id="PF05076"/>
    </source>
</evidence>
<evidence type="ECO:0000313" key="4">
    <source>
        <dbReference type="EMBL" id="KOX72837.1"/>
    </source>
</evidence>
<evidence type="ECO:0000259" key="3">
    <source>
        <dbReference type="Pfam" id="PF12470"/>
    </source>
</evidence>
<gene>
    <name evidence="4" type="ORF">WN51_00777</name>
</gene>
<dbReference type="Gene3D" id="3.30.1360.230">
    <property type="entry name" value="Sufu, C-terminal domain"/>
    <property type="match status" value="1"/>
</dbReference>
<name>A0A0M8ZXC6_9HYME</name>
<reference evidence="4 5" key="1">
    <citation type="submission" date="2015-07" db="EMBL/GenBank/DDBJ databases">
        <title>The genome of Melipona quadrifasciata.</title>
        <authorList>
            <person name="Pan H."/>
            <person name="Kapheim K."/>
        </authorList>
    </citation>
    <scope>NUCLEOTIDE SEQUENCE [LARGE SCALE GENOMIC DNA]</scope>
    <source>
        <strain evidence="4">0111107301</strain>
        <tissue evidence="4">Whole body</tissue>
    </source>
</reference>
<dbReference type="GO" id="GO:0005634">
    <property type="term" value="C:nucleus"/>
    <property type="evidence" value="ECO:0007669"/>
    <property type="project" value="TreeGrafter"/>
</dbReference>
<proteinExistence type="predicted"/>
<protein>
    <submittedName>
        <fullName evidence="4">Suppressor of fused like protein</fullName>
    </submittedName>
</protein>
<feature type="domain" description="Suppressor of fused C-terminal" evidence="3">
    <location>
        <begin position="246"/>
        <end position="415"/>
    </location>
</feature>
<feature type="domain" description="Suppressor of fused-like" evidence="2">
    <location>
        <begin position="57"/>
        <end position="233"/>
    </location>
</feature>
<dbReference type="Pfam" id="PF12470">
    <property type="entry name" value="SUFU_C"/>
    <property type="match status" value="1"/>
</dbReference>
<dbReference type="InterPro" id="IPR024314">
    <property type="entry name" value="SUFU_C"/>
</dbReference>
<dbReference type="GO" id="GO:0005737">
    <property type="term" value="C:cytoplasm"/>
    <property type="evidence" value="ECO:0007669"/>
    <property type="project" value="TreeGrafter"/>
</dbReference>
<evidence type="ECO:0000313" key="5">
    <source>
        <dbReference type="Proteomes" id="UP000053105"/>
    </source>
</evidence>
<dbReference type="InterPro" id="IPR038489">
    <property type="entry name" value="SUFU_C_sf"/>
</dbReference>
<dbReference type="OrthoDB" id="10038834at2759"/>
<sequence>MREREEFCRSFPPGQPIQAPTARALGLDALHNLCKEIYPEQSNPLTVTAVVKYWLGGPDPLDYISMYENSGCPELGIPPHWHYISLGLSDLHGDGRIHPKSGPGRPSGFGFELTFRLVRGRNEMTPPTWPANVMQQLAKYVFNSGNMLLPGDHVSWHAPLDNGNGRITQILMARDPLLPASITTPHGDVSFVQIVGVTSEELQAAQHWNGLGLVNLLKSSRGCGPWLVTDMRRIYSVMEDDPSIAEKIETGIEKEGSNLSGVSAKCWQVWVQVNSDKSTEKYRETRNESDEEDEDIKPVIKSERLSPCEQDTNLPNENFVKVLPGLHLTFNLEAGSLLPLAIKGRVMHGRHFTFKSILSHTAITIVAPSVTGTLVSREKPYVVQGPWLQVLLPEDLTEKMAQEFQVLNSPSQAEAKSSTSSQLIFLTTLTIPRNTLANVCMASIQRSLRKQITWKIRFITASISSIILAKKSRMMSNNFSRVSHVQHATCEKKSTNCCDAGTVLGGTVYSLNRQRRNGLRATRDYKKRKVLPYMPAILMHAVAGKRPSRPLRPPRQGDSKNARLPLLWNGSSQGLLSPSIDTHLKQSMAQPDDIERGRRRYPSLPKR</sequence>
<dbReference type="SUPFAM" id="SSF103359">
    <property type="entry name" value="Suppressor of Fused, N-terminal domain"/>
    <property type="match status" value="1"/>
</dbReference>
<feature type="compositionally biased region" description="Basic residues" evidence="1">
    <location>
        <begin position="597"/>
        <end position="607"/>
    </location>
</feature>
<dbReference type="PANTHER" id="PTHR10928:SF2">
    <property type="entry name" value="SUPPRESSOR OF FUSED HOMOLOG"/>
    <property type="match status" value="1"/>
</dbReference>
<dbReference type="Proteomes" id="UP000053105">
    <property type="component" value="Unassembled WGS sequence"/>
</dbReference>
<dbReference type="InterPro" id="IPR020941">
    <property type="entry name" value="SUFU-like_domain"/>
</dbReference>
<feature type="region of interest" description="Disordered" evidence="1">
    <location>
        <begin position="544"/>
        <end position="607"/>
    </location>
</feature>
<dbReference type="EMBL" id="KQ435812">
    <property type="protein sequence ID" value="KOX72837.1"/>
    <property type="molecule type" value="Genomic_DNA"/>
</dbReference>
<feature type="compositionally biased region" description="Polar residues" evidence="1">
    <location>
        <begin position="569"/>
        <end position="589"/>
    </location>
</feature>
<dbReference type="InterPro" id="IPR007768">
    <property type="entry name" value="Suppressor_of_fused"/>
</dbReference>
<evidence type="ECO:0000256" key="1">
    <source>
        <dbReference type="SAM" id="MobiDB-lite"/>
    </source>
</evidence>
<organism evidence="4 5">
    <name type="scientific">Melipona quadrifasciata</name>
    <dbReference type="NCBI Taxonomy" id="166423"/>
    <lineage>
        <taxon>Eukaryota</taxon>
        <taxon>Metazoa</taxon>
        <taxon>Ecdysozoa</taxon>
        <taxon>Arthropoda</taxon>
        <taxon>Hexapoda</taxon>
        <taxon>Insecta</taxon>
        <taxon>Pterygota</taxon>
        <taxon>Neoptera</taxon>
        <taxon>Endopterygota</taxon>
        <taxon>Hymenoptera</taxon>
        <taxon>Apocrita</taxon>
        <taxon>Aculeata</taxon>
        <taxon>Apoidea</taxon>
        <taxon>Anthophila</taxon>
        <taxon>Apidae</taxon>
        <taxon>Melipona</taxon>
    </lineage>
</organism>